<evidence type="ECO:0000256" key="1">
    <source>
        <dbReference type="SAM" id="MobiDB-lite"/>
    </source>
</evidence>
<dbReference type="EMBL" id="QXFT01003075">
    <property type="protein sequence ID" value="KAE9289622.1"/>
    <property type="molecule type" value="Genomic_DNA"/>
</dbReference>
<feature type="compositionally biased region" description="Polar residues" evidence="1">
    <location>
        <begin position="1"/>
        <end position="10"/>
    </location>
</feature>
<keyword evidence="4" id="KW-1185">Reference proteome</keyword>
<gene>
    <name evidence="2" type="ORF">PR002_g27258</name>
    <name evidence="3" type="ORF">PR003_g25507</name>
</gene>
<comment type="caution">
    <text evidence="2">The sequence shown here is derived from an EMBL/GenBank/DDBJ whole genome shotgun (WGS) entry which is preliminary data.</text>
</comment>
<evidence type="ECO:0000313" key="5">
    <source>
        <dbReference type="Proteomes" id="UP000435112"/>
    </source>
</evidence>
<dbReference type="Proteomes" id="UP000434957">
    <property type="component" value="Unassembled WGS sequence"/>
</dbReference>
<sequence>MKTPSATLNSLGYPDEASGGVRSSQTPLFFRIAVAGDEACEVCATALGDGSDAPSWRPSSDVPSWRPP</sequence>
<organism evidence="2 5">
    <name type="scientific">Phytophthora rubi</name>
    <dbReference type="NCBI Taxonomy" id="129364"/>
    <lineage>
        <taxon>Eukaryota</taxon>
        <taxon>Sar</taxon>
        <taxon>Stramenopiles</taxon>
        <taxon>Oomycota</taxon>
        <taxon>Peronosporomycetes</taxon>
        <taxon>Peronosporales</taxon>
        <taxon>Peronosporaceae</taxon>
        <taxon>Phytophthora</taxon>
    </lineage>
</organism>
<evidence type="ECO:0000313" key="3">
    <source>
        <dbReference type="EMBL" id="KAE9289622.1"/>
    </source>
</evidence>
<evidence type="ECO:0000313" key="4">
    <source>
        <dbReference type="Proteomes" id="UP000434957"/>
    </source>
</evidence>
<feature type="region of interest" description="Disordered" evidence="1">
    <location>
        <begin position="1"/>
        <end position="22"/>
    </location>
</feature>
<feature type="region of interest" description="Disordered" evidence="1">
    <location>
        <begin position="47"/>
        <end position="68"/>
    </location>
</feature>
<evidence type="ECO:0000313" key="2">
    <source>
        <dbReference type="EMBL" id="KAE8969984.1"/>
    </source>
</evidence>
<name>A0A6A3HN97_9STRA</name>
<dbReference type="EMBL" id="QXFU01004219">
    <property type="protein sequence ID" value="KAE8969984.1"/>
    <property type="molecule type" value="Genomic_DNA"/>
</dbReference>
<dbReference type="Proteomes" id="UP000435112">
    <property type="component" value="Unassembled WGS sequence"/>
</dbReference>
<proteinExistence type="predicted"/>
<reference evidence="2 5" key="1">
    <citation type="submission" date="2018-09" db="EMBL/GenBank/DDBJ databases">
        <title>Genomic investigation of the strawberry pathogen Phytophthora fragariae indicates pathogenicity is determined by transcriptional variation in three key races.</title>
        <authorList>
            <person name="Adams T.M."/>
            <person name="Armitage A.D."/>
            <person name="Sobczyk M.K."/>
            <person name="Bates H.J."/>
            <person name="Dunwell J.M."/>
            <person name="Nellist C.F."/>
            <person name="Harrison R.J."/>
        </authorList>
    </citation>
    <scope>NUCLEOTIDE SEQUENCE [LARGE SCALE GENOMIC DNA]</scope>
    <source>
        <strain evidence="2 5">SCRP324</strain>
        <strain evidence="3 4">SCRP333</strain>
    </source>
</reference>
<accession>A0A6A3HN97</accession>
<dbReference type="AlphaFoldDB" id="A0A6A3HN97"/>
<protein>
    <submittedName>
        <fullName evidence="2">Uncharacterized protein</fullName>
    </submittedName>
</protein>